<comment type="function">
    <text evidence="9">Channel that opens in response to stretch forces in the membrane lipid bilayer. May participate in the regulation of osmotic pressure changes within the cell.</text>
</comment>
<reference evidence="11" key="1">
    <citation type="journal article" date="2019" name="Int. J. Syst. Evol. Microbiol.">
        <title>The Global Catalogue of Microorganisms (GCM) 10K type strain sequencing project: providing services to taxonomists for standard genome sequencing and annotation.</title>
        <authorList>
            <consortium name="The Broad Institute Genomics Platform"/>
            <consortium name="The Broad Institute Genome Sequencing Center for Infectious Disease"/>
            <person name="Wu L."/>
            <person name="Ma J."/>
        </authorList>
    </citation>
    <scope>NUCLEOTIDE SEQUENCE [LARGE SCALE GENOMIC DNA]</scope>
    <source>
        <strain evidence="11">CGMCC 1.12286</strain>
    </source>
</reference>
<dbReference type="PANTHER" id="PTHR30266">
    <property type="entry name" value="MECHANOSENSITIVE CHANNEL MSCL"/>
    <property type="match status" value="1"/>
</dbReference>
<protein>
    <recommendedName>
        <fullName evidence="9">Large-conductance mechanosensitive channel</fullName>
    </recommendedName>
</protein>
<dbReference type="PRINTS" id="PR01264">
    <property type="entry name" value="MECHCHANNEL"/>
</dbReference>
<evidence type="ECO:0000313" key="11">
    <source>
        <dbReference type="Proteomes" id="UP001597079"/>
    </source>
</evidence>
<keyword evidence="3 9" id="KW-1003">Cell membrane</keyword>
<keyword evidence="6 9" id="KW-0406">Ion transport</keyword>
<accession>A0ABW4JI59</accession>
<evidence type="ECO:0000256" key="7">
    <source>
        <dbReference type="ARBA" id="ARBA00023136"/>
    </source>
</evidence>
<keyword evidence="8 9" id="KW-0407">Ion channel</keyword>
<keyword evidence="4 9" id="KW-0812">Transmembrane</keyword>
<comment type="subcellular location">
    <subcellularLocation>
        <location evidence="9">Cell membrane</location>
        <topology evidence="9">Multi-pass membrane protein</topology>
    </subcellularLocation>
    <subcellularLocation>
        <location evidence="1">Membrane</location>
        <topology evidence="1">Multi-pass membrane protein</topology>
    </subcellularLocation>
</comment>
<evidence type="ECO:0000256" key="2">
    <source>
        <dbReference type="ARBA" id="ARBA00022448"/>
    </source>
</evidence>
<proteinExistence type="inferred from homology"/>
<dbReference type="NCBIfam" id="TIGR00220">
    <property type="entry name" value="mscL"/>
    <property type="match status" value="1"/>
</dbReference>
<evidence type="ECO:0000256" key="5">
    <source>
        <dbReference type="ARBA" id="ARBA00022989"/>
    </source>
</evidence>
<keyword evidence="5 9" id="KW-1133">Transmembrane helix</keyword>
<sequence length="153" mass="16667">MWKEFKEFALRGNLVDLTIGFVIGSAFSKVATSIVNDIIMPPIGLVIGRVDFSNLYINLSGKHYNSFQAAQAAGAPTINIGQFLNTVINFIIIAIVMFIVVKQLNRLSNRKKQEEAAPAKPHCPYCLSEIDPQATRCPACTSHLPQADASSSS</sequence>
<keyword evidence="11" id="KW-1185">Reference proteome</keyword>
<dbReference type="Pfam" id="PF01741">
    <property type="entry name" value="MscL"/>
    <property type="match status" value="1"/>
</dbReference>
<dbReference type="Proteomes" id="UP001597079">
    <property type="component" value="Unassembled WGS sequence"/>
</dbReference>
<dbReference type="PANTHER" id="PTHR30266:SF2">
    <property type="entry name" value="LARGE-CONDUCTANCE MECHANOSENSITIVE CHANNEL"/>
    <property type="match status" value="1"/>
</dbReference>
<comment type="caution">
    <text evidence="10">The sequence shown here is derived from an EMBL/GenBank/DDBJ whole genome shotgun (WGS) entry which is preliminary data.</text>
</comment>
<evidence type="ECO:0000256" key="6">
    <source>
        <dbReference type="ARBA" id="ARBA00023065"/>
    </source>
</evidence>
<evidence type="ECO:0000256" key="9">
    <source>
        <dbReference type="HAMAP-Rule" id="MF_00115"/>
    </source>
</evidence>
<feature type="transmembrane region" description="Helical" evidence="9">
    <location>
        <begin position="83"/>
        <end position="101"/>
    </location>
</feature>
<dbReference type="HAMAP" id="MF_00115">
    <property type="entry name" value="MscL"/>
    <property type="match status" value="1"/>
</dbReference>
<comment type="caution">
    <text evidence="9">Lacks conserved residue(s) required for the propagation of feature annotation.</text>
</comment>
<name>A0ABW4JI59_9BACL</name>
<evidence type="ECO:0000256" key="1">
    <source>
        <dbReference type="ARBA" id="ARBA00004141"/>
    </source>
</evidence>
<keyword evidence="7 9" id="KW-0472">Membrane</keyword>
<dbReference type="EMBL" id="JBHUCX010000035">
    <property type="protein sequence ID" value="MFD1675673.1"/>
    <property type="molecule type" value="Genomic_DNA"/>
</dbReference>
<evidence type="ECO:0000313" key="10">
    <source>
        <dbReference type="EMBL" id="MFD1675673.1"/>
    </source>
</evidence>
<evidence type="ECO:0000256" key="4">
    <source>
        <dbReference type="ARBA" id="ARBA00022692"/>
    </source>
</evidence>
<dbReference type="InterPro" id="IPR037673">
    <property type="entry name" value="MSC/AndL"/>
</dbReference>
<organism evidence="10 11">
    <name type="scientific">Alicyclobacillus fodiniaquatilis</name>
    <dbReference type="NCBI Taxonomy" id="1661150"/>
    <lineage>
        <taxon>Bacteria</taxon>
        <taxon>Bacillati</taxon>
        <taxon>Bacillota</taxon>
        <taxon>Bacilli</taxon>
        <taxon>Bacillales</taxon>
        <taxon>Alicyclobacillaceae</taxon>
        <taxon>Alicyclobacillus</taxon>
    </lineage>
</organism>
<evidence type="ECO:0000256" key="3">
    <source>
        <dbReference type="ARBA" id="ARBA00022475"/>
    </source>
</evidence>
<evidence type="ECO:0000256" key="8">
    <source>
        <dbReference type="ARBA" id="ARBA00023303"/>
    </source>
</evidence>
<dbReference type="InterPro" id="IPR001185">
    <property type="entry name" value="MS_channel"/>
</dbReference>
<dbReference type="Gene3D" id="1.10.1200.120">
    <property type="entry name" value="Large-conductance mechanosensitive channel, MscL, domain 1"/>
    <property type="match status" value="1"/>
</dbReference>
<comment type="similarity">
    <text evidence="9">Belongs to the MscL family.</text>
</comment>
<comment type="subunit">
    <text evidence="9">Homopentamer.</text>
</comment>
<gene>
    <name evidence="9 10" type="primary">mscL</name>
    <name evidence="10" type="ORF">ACFSB2_13310</name>
</gene>
<dbReference type="InterPro" id="IPR036019">
    <property type="entry name" value="MscL_channel"/>
</dbReference>
<dbReference type="RefSeq" id="WP_377943560.1">
    <property type="nucleotide sequence ID" value="NZ_JBHUCX010000035.1"/>
</dbReference>
<keyword evidence="2 9" id="KW-0813">Transport</keyword>
<dbReference type="SUPFAM" id="SSF81330">
    <property type="entry name" value="Gated mechanosensitive channel"/>
    <property type="match status" value="1"/>
</dbReference>